<organism evidence="1 2">
    <name type="scientific">Catenaria anguillulae PL171</name>
    <dbReference type="NCBI Taxonomy" id="765915"/>
    <lineage>
        <taxon>Eukaryota</taxon>
        <taxon>Fungi</taxon>
        <taxon>Fungi incertae sedis</taxon>
        <taxon>Blastocladiomycota</taxon>
        <taxon>Blastocladiomycetes</taxon>
        <taxon>Blastocladiales</taxon>
        <taxon>Catenariaceae</taxon>
        <taxon>Catenaria</taxon>
    </lineage>
</organism>
<dbReference type="Proteomes" id="UP000193411">
    <property type="component" value="Unassembled WGS sequence"/>
</dbReference>
<evidence type="ECO:0000313" key="2">
    <source>
        <dbReference type="Proteomes" id="UP000193411"/>
    </source>
</evidence>
<keyword evidence="2" id="KW-1185">Reference proteome</keyword>
<protein>
    <submittedName>
        <fullName evidence="1">Uncharacterized protein</fullName>
    </submittedName>
</protein>
<reference evidence="1 2" key="1">
    <citation type="submission" date="2016-07" db="EMBL/GenBank/DDBJ databases">
        <title>Pervasive Adenine N6-methylation of Active Genes in Fungi.</title>
        <authorList>
            <consortium name="DOE Joint Genome Institute"/>
            <person name="Mondo S.J."/>
            <person name="Dannebaum R.O."/>
            <person name="Kuo R.C."/>
            <person name="Labutti K."/>
            <person name="Haridas S."/>
            <person name="Kuo A."/>
            <person name="Salamov A."/>
            <person name="Ahrendt S.R."/>
            <person name="Lipzen A."/>
            <person name="Sullivan W."/>
            <person name="Andreopoulos W.B."/>
            <person name="Clum A."/>
            <person name="Lindquist E."/>
            <person name="Daum C."/>
            <person name="Ramamoorthy G.K."/>
            <person name="Gryganskyi A."/>
            <person name="Culley D."/>
            <person name="Magnuson J.K."/>
            <person name="James T.Y."/>
            <person name="O'Malley M.A."/>
            <person name="Stajich J.E."/>
            <person name="Spatafora J.W."/>
            <person name="Visel A."/>
            <person name="Grigoriev I.V."/>
        </authorList>
    </citation>
    <scope>NUCLEOTIDE SEQUENCE [LARGE SCALE GENOMIC DNA]</scope>
    <source>
        <strain evidence="1 2">PL171</strain>
    </source>
</reference>
<dbReference type="PROSITE" id="PS51257">
    <property type="entry name" value="PROKAR_LIPOPROTEIN"/>
    <property type="match status" value="1"/>
</dbReference>
<proteinExistence type="predicted"/>
<name>A0A1Y2H6M9_9FUNG</name>
<gene>
    <name evidence="1" type="ORF">BCR44DRAFT_299468</name>
</gene>
<sequence length="116" mass="12832">MIRHVAARFDQVTHFVGGSVGGCPPLCRHHTIHGWLLTFALPPFLVFLGRLQHAFQFGSVLDSPFALTCVDPKPSPALCLGVFFPRRSLVLTALDLRFRPTSVLVESALSRSTHLR</sequence>
<evidence type="ECO:0000313" key="1">
    <source>
        <dbReference type="EMBL" id="ORZ30236.1"/>
    </source>
</evidence>
<dbReference type="AlphaFoldDB" id="A0A1Y2H6M9"/>
<comment type="caution">
    <text evidence="1">The sequence shown here is derived from an EMBL/GenBank/DDBJ whole genome shotgun (WGS) entry which is preliminary data.</text>
</comment>
<accession>A0A1Y2H6M9</accession>
<dbReference type="EMBL" id="MCFL01000093">
    <property type="protein sequence ID" value="ORZ30236.1"/>
    <property type="molecule type" value="Genomic_DNA"/>
</dbReference>